<dbReference type="RefSeq" id="WP_378960751.1">
    <property type="nucleotide sequence ID" value="NZ_JBHRXC010000016.1"/>
</dbReference>
<proteinExistence type="predicted"/>
<name>A0ABV8NLH3_9SPHI</name>
<accession>A0ABV8NLH3</accession>
<organism evidence="1 2">
    <name type="scientific">Pedobacter jamesrossensis</name>
    <dbReference type="NCBI Taxonomy" id="1908238"/>
    <lineage>
        <taxon>Bacteria</taxon>
        <taxon>Pseudomonadati</taxon>
        <taxon>Bacteroidota</taxon>
        <taxon>Sphingobacteriia</taxon>
        <taxon>Sphingobacteriales</taxon>
        <taxon>Sphingobacteriaceae</taxon>
        <taxon>Pedobacter</taxon>
    </lineage>
</organism>
<dbReference type="EMBL" id="JBHSBY010000111">
    <property type="protein sequence ID" value="MFC4197309.1"/>
    <property type="molecule type" value="Genomic_DNA"/>
</dbReference>
<evidence type="ECO:0008006" key="3">
    <source>
        <dbReference type="Google" id="ProtNLM"/>
    </source>
</evidence>
<sequence>MSEPIPYPDLHDEPVREFNEIDASLTYSYANYLNWLFDDRVELIKGKIFKMSPAPSRVHQ</sequence>
<evidence type="ECO:0000313" key="2">
    <source>
        <dbReference type="Proteomes" id="UP001595792"/>
    </source>
</evidence>
<gene>
    <name evidence="1" type="ORF">ACFOUY_11445</name>
</gene>
<protein>
    <recommendedName>
        <fullName evidence="3">Uma2 family endonuclease</fullName>
    </recommendedName>
</protein>
<comment type="caution">
    <text evidence="1">The sequence shown here is derived from an EMBL/GenBank/DDBJ whole genome shotgun (WGS) entry which is preliminary data.</text>
</comment>
<evidence type="ECO:0000313" key="1">
    <source>
        <dbReference type="EMBL" id="MFC4197309.1"/>
    </source>
</evidence>
<keyword evidence="2" id="KW-1185">Reference proteome</keyword>
<dbReference type="Proteomes" id="UP001595792">
    <property type="component" value="Unassembled WGS sequence"/>
</dbReference>
<reference evidence="2" key="1">
    <citation type="journal article" date="2019" name="Int. J. Syst. Evol. Microbiol.">
        <title>The Global Catalogue of Microorganisms (GCM) 10K type strain sequencing project: providing services to taxonomists for standard genome sequencing and annotation.</title>
        <authorList>
            <consortium name="The Broad Institute Genomics Platform"/>
            <consortium name="The Broad Institute Genome Sequencing Center for Infectious Disease"/>
            <person name="Wu L."/>
            <person name="Ma J."/>
        </authorList>
    </citation>
    <scope>NUCLEOTIDE SEQUENCE [LARGE SCALE GENOMIC DNA]</scope>
    <source>
        <strain evidence="2">CCM 8689</strain>
    </source>
</reference>